<reference evidence="7" key="2">
    <citation type="journal article" date="2023" name="IMA Fungus">
        <title>Comparative genomic study of the Penicillium genus elucidates a diverse pangenome and 15 lateral gene transfer events.</title>
        <authorList>
            <person name="Petersen C."/>
            <person name="Sorensen T."/>
            <person name="Nielsen M.R."/>
            <person name="Sondergaard T.E."/>
            <person name="Sorensen J.L."/>
            <person name="Fitzpatrick D.A."/>
            <person name="Frisvad J.C."/>
            <person name="Nielsen K.L."/>
        </authorList>
    </citation>
    <scope>NUCLEOTIDE SEQUENCE</scope>
    <source>
        <strain evidence="7">IBT 29864</strain>
    </source>
</reference>
<feature type="transmembrane region" description="Helical" evidence="5">
    <location>
        <begin position="421"/>
        <end position="444"/>
    </location>
</feature>
<dbReference type="RefSeq" id="XP_056553099.1">
    <property type="nucleotide sequence ID" value="XM_056701036.1"/>
</dbReference>
<evidence type="ECO:0000256" key="1">
    <source>
        <dbReference type="ARBA" id="ARBA00004141"/>
    </source>
</evidence>
<gene>
    <name evidence="7" type="ORF">N7496_008117</name>
</gene>
<feature type="transmembrane region" description="Helical" evidence="5">
    <location>
        <begin position="487"/>
        <end position="508"/>
    </location>
</feature>
<reference evidence="7" key="1">
    <citation type="submission" date="2022-11" db="EMBL/GenBank/DDBJ databases">
        <authorList>
            <person name="Petersen C."/>
        </authorList>
    </citation>
    <scope>NUCLEOTIDE SEQUENCE</scope>
    <source>
        <strain evidence="7">IBT 29864</strain>
    </source>
</reference>
<feature type="transmembrane region" description="Helical" evidence="5">
    <location>
        <begin position="151"/>
        <end position="170"/>
    </location>
</feature>
<keyword evidence="4 5" id="KW-0472">Membrane</keyword>
<accession>A0A9W9RY07</accession>
<feature type="transmembrane region" description="Helical" evidence="5">
    <location>
        <begin position="182"/>
        <end position="205"/>
    </location>
</feature>
<evidence type="ECO:0000313" key="7">
    <source>
        <dbReference type="EMBL" id="KAJ5368357.1"/>
    </source>
</evidence>
<name>A0A9W9RY07_9EURO</name>
<evidence type="ECO:0000259" key="6">
    <source>
        <dbReference type="PROSITE" id="PS50850"/>
    </source>
</evidence>
<dbReference type="Pfam" id="PF07690">
    <property type="entry name" value="MFS_1"/>
    <property type="match status" value="1"/>
</dbReference>
<feature type="transmembrane region" description="Helical" evidence="5">
    <location>
        <begin position="349"/>
        <end position="372"/>
    </location>
</feature>
<dbReference type="PROSITE" id="PS50850">
    <property type="entry name" value="MFS"/>
    <property type="match status" value="1"/>
</dbReference>
<evidence type="ECO:0000256" key="4">
    <source>
        <dbReference type="ARBA" id="ARBA00023136"/>
    </source>
</evidence>
<feature type="transmembrane region" description="Helical" evidence="5">
    <location>
        <begin position="456"/>
        <end position="475"/>
    </location>
</feature>
<proteinExistence type="predicted"/>
<feature type="domain" description="Major facilitator superfamily (MFS) profile" evidence="6">
    <location>
        <begin position="56"/>
        <end position="513"/>
    </location>
</feature>
<dbReference type="SUPFAM" id="SSF103473">
    <property type="entry name" value="MFS general substrate transporter"/>
    <property type="match status" value="1"/>
</dbReference>
<evidence type="ECO:0000256" key="2">
    <source>
        <dbReference type="ARBA" id="ARBA00022692"/>
    </source>
</evidence>
<dbReference type="GO" id="GO:0022857">
    <property type="term" value="F:transmembrane transporter activity"/>
    <property type="evidence" value="ECO:0007669"/>
    <property type="project" value="InterPro"/>
</dbReference>
<comment type="caution">
    <text evidence="7">The sequence shown here is derived from an EMBL/GenBank/DDBJ whole genome shotgun (WGS) entry which is preliminary data.</text>
</comment>
<dbReference type="InterPro" id="IPR020846">
    <property type="entry name" value="MFS_dom"/>
</dbReference>
<comment type="subcellular location">
    <subcellularLocation>
        <location evidence="1">Membrane</location>
        <topology evidence="1">Multi-pass membrane protein</topology>
    </subcellularLocation>
</comment>
<evidence type="ECO:0000256" key="3">
    <source>
        <dbReference type="ARBA" id="ARBA00022989"/>
    </source>
</evidence>
<dbReference type="InterPro" id="IPR036259">
    <property type="entry name" value="MFS_trans_sf"/>
</dbReference>
<feature type="transmembrane region" description="Helical" evidence="5">
    <location>
        <begin position="55"/>
        <end position="82"/>
    </location>
</feature>
<feature type="transmembrane region" description="Helical" evidence="5">
    <location>
        <begin position="94"/>
        <end position="114"/>
    </location>
</feature>
<dbReference type="PANTHER" id="PTHR23502:SF20">
    <property type="entry name" value="TRANSPORTER, PUTATIVE (AFU_ORTHOLOGUE AFUA_6G13880)-RELATED"/>
    <property type="match status" value="1"/>
</dbReference>
<dbReference type="OrthoDB" id="2585655at2759"/>
<feature type="transmembrane region" description="Helical" evidence="5">
    <location>
        <begin position="211"/>
        <end position="231"/>
    </location>
</feature>
<keyword evidence="8" id="KW-1185">Reference proteome</keyword>
<evidence type="ECO:0000313" key="8">
    <source>
        <dbReference type="Proteomes" id="UP001147782"/>
    </source>
</evidence>
<dbReference type="GeneID" id="81440215"/>
<keyword evidence="2 5" id="KW-0812">Transmembrane</keyword>
<feature type="transmembrane region" description="Helical" evidence="5">
    <location>
        <begin position="393"/>
        <end position="415"/>
    </location>
</feature>
<feature type="transmembrane region" description="Helical" evidence="5">
    <location>
        <begin position="312"/>
        <end position="337"/>
    </location>
</feature>
<dbReference type="InterPro" id="IPR011701">
    <property type="entry name" value="MFS"/>
</dbReference>
<feature type="transmembrane region" description="Helical" evidence="5">
    <location>
        <begin position="121"/>
        <end position="139"/>
    </location>
</feature>
<dbReference type="Gene3D" id="1.20.1250.20">
    <property type="entry name" value="MFS general substrate transporter like domains"/>
    <property type="match status" value="1"/>
</dbReference>
<keyword evidence="3 5" id="KW-1133">Transmembrane helix</keyword>
<organism evidence="7 8">
    <name type="scientific">Penicillium cataractarum</name>
    <dbReference type="NCBI Taxonomy" id="2100454"/>
    <lineage>
        <taxon>Eukaryota</taxon>
        <taxon>Fungi</taxon>
        <taxon>Dikarya</taxon>
        <taxon>Ascomycota</taxon>
        <taxon>Pezizomycotina</taxon>
        <taxon>Eurotiomycetes</taxon>
        <taxon>Eurotiomycetidae</taxon>
        <taxon>Eurotiales</taxon>
        <taxon>Aspergillaceae</taxon>
        <taxon>Penicillium</taxon>
    </lineage>
</organism>
<dbReference type="Proteomes" id="UP001147782">
    <property type="component" value="Unassembled WGS sequence"/>
</dbReference>
<dbReference type="EMBL" id="JAPZBS010000007">
    <property type="protein sequence ID" value="KAJ5368357.1"/>
    <property type="molecule type" value="Genomic_DNA"/>
</dbReference>
<dbReference type="PANTHER" id="PTHR23502">
    <property type="entry name" value="MAJOR FACILITATOR SUPERFAMILY"/>
    <property type="match status" value="1"/>
</dbReference>
<dbReference type="AlphaFoldDB" id="A0A9W9RY07"/>
<sequence length="527" mass="56691">MAFGILEPATGFQPTSTCKLHTTAQNEEGNNRVLFPQPCQSPLDPLNWSRIRKELLFATIILGSCATGSLGPILVPGFAVVAENLNVSLTNVTLLNGSLVMALGVSAYLCSCVASVYGKRLVYLFTTILLLVSCCWAAASKSYHSLIASRIFQGLGMGGFFGLAGTNSINDVFFVHERGLRVGLWNFGVIASVNLTPVISGYVISNLSWRWSFWLEVILYCVLLVAVILFFPETSFNRDSFENTQATERTLITDEAKGGIVLVKSLHADTSRWPLQSLITFILGDSSSRPPAQHNLLFACVKPFAILLHPVVLWECVMWAVVFTWTILLGAVASQIFTAPPYSMSTVAVGNLTGVAPFIGSALGTALGGWLCDFFGRALSDRTNGIYEPEFRLFVMPLAIVTLAVGSFGLGAAIQNEASDIACGVIMAILNFAVGVGCTGIVAYTNDVCADRAGDALGLAMVVKSAFAFGLSFLFNDYLARSGPLVFFSTFGAVTIGVMLTTVPLYVYGKRIRAWSEEHGLLERGPK</sequence>
<evidence type="ECO:0000256" key="5">
    <source>
        <dbReference type="SAM" id="Phobius"/>
    </source>
</evidence>
<protein>
    <recommendedName>
        <fullName evidence="6">Major facilitator superfamily (MFS) profile domain-containing protein</fullName>
    </recommendedName>
</protein>
<dbReference type="GO" id="GO:0005886">
    <property type="term" value="C:plasma membrane"/>
    <property type="evidence" value="ECO:0007669"/>
    <property type="project" value="TreeGrafter"/>
</dbReference>